<dbReference type="PATRIC" id="fig|2340.3.peg.1394"/>
<evidence type="ECO:0000313" key="4">
    <source>
        <dbReference type="Proteomes" id="UP000190962"/>
    </source>
</evidence>
<name>A0A0B0H7Y2_SOVGS</name>
<gene>
    <name evidence="2" type="ORF">BOV88_08430</name>
    <name evidence="1" type="ORF">JV46_02890</name>
</gene>
<dbReference type="STRING" id="2340.JV46_02890"/>
<dbReference type="EMBL" id="JRAA01000002">
    <property type="protein sequence ID" value="KHF24757.1"/>
    <property type="molecule type" value="Genomic_DNA"/>
</dbReference>
<evidence type="ECO:0000313" key="1">
    <source>
        <dbReference type="EMBL" id="KHF24757.1"/>
    </source>
</evidence>
<organism evidence="1 3">
    <name type="scientific">Solemya velum gill symbiont</name>
    <dbReference type="NCBI Taxonomy" id="2340"/>
    <lineage>
        <taxon>Bacteria</taxon>
        <taxon>Pseudomonadati</taxon>
        <taxon>Pseudomonadota</taxon>
        <taxon>Gammaproteobacteria</taxon>
        <taxon>sulfur-oxidizing symbionts</taxon>
    </lineage>
</organism>
<dbReference type="EMBL" id="MPNX01000011">
    <property type="protein sequence ID" value="OOY34777.1"/>
    <property type="molecule type" value="Genomic_DNA"/>
</dbReference>
<protein>
    <recommendedName>
        <fullName evidence="5">GTPase</fullName>
    </recommendedName>
</protein>
<dbReference type="Proteomes" id="UP000190962">
    <property type="component" value="Unassembled WGS sequence"/>
</dbReference>
<dbReference type="OrthoDB" id="572467at2"/>
<dbReference type="Proteomes" id="UP000030856">
    <property type="component" value="Unassembled WGS sequence"/>
</dbReference>
<reference evidence="1 3" key="1">
    <citation type="journal article" date="2014" name="BMC Genomics">
        <title>The genome of the intracellular bacterium of the coastal bivalve, Solemya velum: a blueprint for thriving in and out of symbiosis.</title>
        <authorList>
            <person name="Dmytrenko O."/>
            <person name="Russell S.L."/>
            <person name="Loo W.T."/>
            <person name="Fontanez K.M."/>
            <person name="Liao L."/>
            <person name="Roeselers G."/>
            <person name="Sharma R."/>
            <person name="Stewart F.J."/>
            <person name="Newton I.L."/>
            <person name="Woyke T."/>
            <person name="Wu D."/>
            <person name="Lang J.M."/>
            <person name="Eisen J.A."/>
            <person name="Cavanaugh C.M."/>
        </authorList>
    </citation>
    <scope>NUCLEOTIDE SEQUENCE [LARGE SCALE GENOMIC DNA]</scope>
    <source>
        <strain evidence="1 3">WH</strain>
    </source>
</reference>
<keyword evidence="3" id="KW-1185">Reference proteome</keyword>
<sequence length="121" mass="13837">MSDTNRQLVFVYNADSGMFNTLKDITHKIVSPETYECNLCSITHGNFSMHSEWKSFINEIDFPVLFLHRNEAREQYGVTDQLPAIYMESPDGLELRLDASAINSCESIEELKERLLESISG</sequence>
<comment type="caution">
    <text evidence="1">The sequence shown here is derived from an EMBL/GenBank/DDBJ whole genome shotgun (WGS) entry which is preliminary data.</text>
</comment>
<dbReference type="eggNOG" id="ENOG5032YEY">
    <property type="taxonomic scope" value="Bacteria"/>
</dbReference>
<evidence type="ECO:0000313" key="3">
    <source>
        <dbReference type="Proteomes" id="UP000030856"/>
    </source>
</evidence>
<accession>A0A0B0H7Y2</accession>
<dbReference type="AlphaFoldDB" id="A0A0B0H7Y2"/>
<reference evidence="2 4" key="2">
    <citation type="submission" date="2016-11" db="EMBL/GenBank/DDBJ databases">
        <title>Mixed transmission modes and dynamic genome evolution in an obligate animal-bacterial symbiosis.</title>
        <authorList>
            <person name="Russell S.L."/>
            <person name="Corbett-Detig R.B."/>
            <person name="Cavanaugh C.M."/>
        </authorList>
    </citation>
    <scope>NUCLEOTIDE SEQUENCE [LARGE SCALE GENOMIC DNA]</scope>
    <source>
        <strain evidence="2">MA-KB16</strain>
    </source>
</reference>
<evidence type="ECO:0008006" key="5">
    <source>
        <dbReference type="Google" id="ProtNLM"/>
    </source>
</evidence>
<proteinExistence type="predicted"/>
<dbReference type="GeneID" id="86990812"/>
<dbReference type="RefSeq" id="WP_043116990.1">
    <property type="nucleotide sequence ID" value="NZ_JRAA01000002.1"/>
</dbReference>
<evidence type="ECO:0000313" key="2">
    <source>
        <dbReference type="EMBL" id="OOY34777.1"/>
    </source>
</evidence>